<comment type="caution">
    <text evidence="7">The sequence shown here is derived from an EMBL/GenBank/DDBJ whole genome shotgun (WGS) entry which is preliminary data.</text>
</comment>
<organism evidence="7 8">
    <name type="scientific">Exophiala bonariae</name>
    <dbReference type="NCBI Taxonomy" id="1690606"/>
    <lineage>
        <taxon>Eukaryota</taxon>
        <taxon>Fungi</taxon>
        <taxon>Dikarya</taxon>
        <taxon>Ascomycota</taxon>
        <taxon>Pezizomycotina</taxon>
        <taxon>Eurotiomycetes</taxon>
        <taxon>Chaetothyriomycetidae</taxon>
        <taxon>Chaetothyriales</taxon>
        <taxon>Herpotrichiellaceae</taxon>
        <taxon>Exophiala</taxon>
    </lineage>
</organism>
<dbReference type="GO" id="GO:0003688">
    <property type="term" value="F:DNA replication origin binding"/>
    <property type="evidence" value="ECO:0007669"/>
    <property type="project" value="TreeGrafter"/>
</dbReference>
<feature type="region of interest" description="Disordered" evidence="4">
    <location>
        <begin position="313"/>
        <end position="349"/>
    </location>
</feature>
<evidence type="ECO:0000256" key="2">
    <source>
        <dbReference type="ARBA" id="ARBA00022705"/>
    </source>
</evidence>
<proteinExistence type="predicted"/>
<keyword evidence="8" id="KW-1185">Reference proteome</keyword>
<keyword evidence="3" id="KW-0539">Nucleus</keyword>
<dbReference type="InterPro" id="IPR048866">
    <property type="entry name" value="ORC5_lid"/>
</dbReference>
<dbReference type="GO" id="GO:0005664">
    <property type="term" value="C:nuclear origin of replication recognition complex"/>
    <property type="evidence" value="ECO:0007669"/>
    <property type="project" value="TreeGrafter"/>
</dbReference>
<dbReference type="PANTHER" id="PTHR12705:SF0">
    <property type="entry name" value="ORIGIN RECOGNITION COMPLEX SUBUNIT 5"/>
    <property type="match status" value="1"/>
</dbReference>
<evidence type="ECO:0000256" key="4">
    <source>
        <dbReference type="SAM" id="MobiDB-lite"/>
    </source>
</evidence>
<dbReference type="Pfam" id="PF21639">
    <property type="entry name" value="ORC5_lid"/>
    <property type="match status" value="1"/>
</dbReference>
<comment type="subcellular location">
    <subcellularLocation>
        <location evidence="1">Nucleus</location>
    </subcellularLocation>
</comment>
<evidence type="ECO:0000313" key="8">
    <source>
        <dbReference type="Proteomes" id="UP001358417"/>
    </source>
</evidence>
<dbReference type="InterPro" id="IPR020796">
    <property type="entry name" value="ORC5"/>
</dbReference>
<dbReference type="AlphaFoldDB" id="A0AAV9NIP1"/>
<gene>
    <name evidence="7" type="ORF">LTR84_010865</name>
</gene>
<dbReference type="Pfam" id="PF14630">
    <property type="entry name" value="ORC5_C"/>
    <property type="match status" value="1"/>
</dbReference>
<dbReference type="GeneID" id="89979020"/>
<dbReference type="PANTHER" id="PTHR12705">
    <property type="entry name" value="ORIGIN RECOGNITION COMPLEX SUBUNIT 5"/>
    <property type="match status" value="1"/>
</dbReference>
<reference evidence="7 8" key="1">
    <citation type="submission" date="2023-08" db="EMBL/GenBank/DDBJ databases">
        <title>Black Yeasts Isolated from many extreme environments.</title>
        <authorList>
            <person name="Coleine C."/>
            <person name="Stajich J.E."/>
            <person name="Selbmann L."/>
        </authorList>
    </citation>
    <scope>NUCLEOTIDE SEQUENCE [LARGE SCALE GENOMIC DNA]</scope>
    <source>
        <strain evidence="7 8">CCFEE 5792</strain>
    </source>
</reference>
<evidence type="ECO:0000256" key="3">
    <source>
        <dbReference type="ARBA" id="ARBA00023242"/>
    </source>
</evidence>
<accession>A0AAV9NIP1</accession>
<dbReference type="EMBL" id="JAVRRD010000005">
    <property type="protein sequence ID" value="KAK5058602.1"/>
    <property type="molecule type" value="Genomic_DNA"/>
</dbReference>
<dbReference type="RefSeq" id="XP_064709125.1">
    <property type="nucleotide sequence ID" value="XM_064854399.1"/>
</dbReference>
<evidence type="ECO:0000259" key="6">
    <source>
        <dbReference type="Pfam" id="PF21639"/>
    </source>
</evidence>
<protein>
    <recommendedName>
        <fullName evidence="9">Orc1-like AAA ATPase domain-containing protein</fullName>
    </recommendedName>
</protein>
<evidence type="ECO:0000259" key="5">
    <source>
        <dbReference type="Pfam" id="PF14630"/>
    </source>
</evidence>
<sequence length="559" mass="61132">MKWTKCDRVTKGLAMQLIADLQDLFPSPSILFAYGLEQASKLAVITGVLRARNLKSSVVRSKDYLSQRHLLSKIFSTCVYALGREAQIEQYDKVDSLNVLLGNLRKLFEPVETGQKEQLVLILEDIDKLKQAGPTLLPALARLGDQIPGLSLILTSTTSQPLALHKTGVPYIHFPPYTRGEAIYLAASSPPMLFPDALPQHEGEATRIDKASLEKLYAQFIVTVYDSLIFSTSSTSIQTFRSTSERLWPRFIWPMVSGESPPGKAVSWDFAKLLVRNRGLFQTQGEHGLRDHLRPQGEAWSFEDLSRISREKDTSRAEVEPLSSIPNTPTKPRHRFTKSSVGGTPLGDNNKITLQHQPTKRQPPLLKHFPTLLLLSSYLASTTPLKHDILLFSRLSSNSSHISKKIRRLKNTPTRKKLKPTATSTTGTPSKSRIAKAILSASGGGGASTGVVKPFSVERLLAILRAVHPSGVSNTAGSRGVSDRVYHELGELERLRLVVRASAGAGASSAAAGGGASGAAAVDDATEEKWRVNVGRDWVVSMGKVWGLSVSEYEIEGDM</sequence>
<dbReference type="GO" id="GO:0006270">
    <property type="term" value="P:DNA replication initiation"/>
    <property type="evidence" value="ECO:0007669"/>
    <property type="project" value="TreeGrafter"/>
</dbReference>
<dbReference type="Proteomes" id="UP001358417">
    <property type="component" value="Unassembled WGS sequence"/>
</dbReference>
<feature type="domain" description="Origin recognition complex subunit 5 C-terminal" evidence="5">
    <location>
        <begin position="366"/>
        <end position="553"/>
    </location>
</feature>
<evidence type="ECO:0000256" key="1">
    <source>
        <dbReference type="ARBA" id="ARBA00004123"/>
    </source>
</evidence>
<dbReference type="InterPro" id="IPR047088">
    <property type="entry name" value="ORC5_C"/>
</dbReference>
<keyword evidence="2" id="KW-0235">DNA replication</keyword>
<feature type="domain" description="ORC5 lid" evidence="6">
    <location>
        <begin position="217"/>
        <end position="282"/>
    </location>
</feature>
<name>A0AAV9NIP1_9EURO</name>
<evidence type="ECO:0000313" key="7">
    <source>
        <dbReference type="EMBL" id="KAK5058602.1"/>
    </source>
</evidence>
<evidence type="ECO:0008006" key="9">
    <source>
        <dbReference type="Google" id="ProtNLM"/>
    </source>
</evidence>